<sequence length="111" mass="12350">MNREKDQSLTTKDSKVQRPLGRGRIKKSAFKPARTRILPPRRAKDEEVETIVLSSDSSGSGDTDSNYAEFLSTLEPDEPYPGSPSSEKEESQASENSNSESKEEEAEDQDK</sequence>
<feature type="compositionally biased region" description="Basic and acidic residues" evidence="1">
    <location>
        <begin position="1"/>
        <end position="16"/>
    </location>
</feature>
<feature type="non-terminal residue" evidence="2">
    <location>
        <position position="111"/>
    </location>
</feature>
<gene>
    <name evidence="2" type="ORF">L195_g050458</name>
</gene>
<evidence type="ECO:0000313" key="3">
    <source>
        <dbReference type="Proteomes" id="UP000236291"/>
    </source>
</evidence>
<protein>
    <submittedName>
        <fullName evidence="2">Uncharacterized protein</fullName>
    </submittedName>
</protein>
<feature type="compositionally biased region" description="Acidic residues" evidence="1">
    <location>
        <begin position="102"/>
        <end position="111"/>
    </location>
</feature>
<accession>A0A2K3JU59</accession>
<feature type="compositionally biased region" description="Low complexity" evidence="1">
    <location>
        <begin position="54"/>
        <end position="65"/>
    </location>
</feature>
<evidence type="ECO:0000313" key="2">
    <source>
        <dbReference type="EMBL" id="PNX57550.1"/>
    </source>
</evidence>
<organism evidence="2 3">
    <name type="scientific">Trifolium pratense</name>
    <name type="common">Red clover</name>
    <dbReference type="NCBI Taxonomy" id="57577"/>
    <lineage>
        <taxon>Eukaryota</taxon>
        <taxon>Viridiplantae</taxon>
        <taxon>Streptophyta</taxon>
        <taxon>Embryophyta</taxon>
        <taxon>Tracheophyta</taxon>
        <taxon>Spermatophyta</taxon>
        <taxon>Magnoliopsida</taxon>
        <taxon>eudicotyledons</taxon>
        <taxon>Gunneridae</taxon>
        <taxon>Pentapetalae</taxon>
        <taxon>rosids</taxon>
        <taxon>fabids</taxon>
        <taxon>Fabales</taxon>
        <taxon>Fabaceae</taxon>
        <taxon>Papilionoideae</taxon>
        <taxon>50 kb inversion clade</taxon>
        <taxon>NPAAA clade</taxon>
        <taxon>Hologalegina</taxon>
        <taxon>IRL clade</taxon>
        <taxon>Trifolieae</taxon>
        <taxon>Trifolium</taxon>
    </lineage>
</organism>
<proteinExistence type="predicted"/>
<dbReference type="EMBL" id="ASHM01076715">
    <property type="protein sequence ID" value="PNX57550.1"/>
    <property type="molecule type" value="Genomic_DNA"/>
</dbReference>
<reference evidence="2 3" key="2">
    <citation type="journal article" date="2017" name="Front. Plant Sci.">
        <title>Gene Classification and Mining of Molecular Markers Useful in Red Clover (Trifolium pratense) Breeding.</title>
        <authorList>
            <person name="Istvanek J."/>
            <person name="Dluhosova J."/>
            <person name="Dluhos P."/>
            <person name="Patkova L."/>
            <person name="Nedelnik J."/>
            <person name="Repkova J."/>
        </authorList>
    </citation>
    <scope>NUCLEOTIDE SEQUENCE [LARGE SCALE GENOMIC DNA]</scope>
    <source>
        <strain evidence="3">cv. Tatra</strain>
        <tissue evidence="2">Young leaves</tissue>
    </source>
</reference>
<reference evidence="2 3" key="1">
    <citation type="journal article" date="2014" name="Am. J. Bot.">
        <title>Genome assembly and annotation for red clover (Trifolium pratense; Fabaceae).</title>
        <authorList>
            <person name="Istvanek J."/>
            <person name="Jaros M."/>
            <person name="Krenek A."/>
            <person name="Repkova J."/>
        </authorList>
    </citation>
    <scope>NUCLEOTIDE SEQUENCE [LARGE SCALE GENOMIC DNA]</scope>
    <source>
        <strain evidence="3">cv. Tatra</strain>
        <tissue evidence="2">Young leaves</tissue>
    </source>
</reference>
<evidence type="ECO:0000256" key="1">
    <source>
        <dbReference type="SAM" id="MobiDB-lite"/>
    </source>
</evidence>
<feature type="region of interest" description="Disordered" evidence="1">
    <location>
        <begin position="1"/>
        <end position="111"/>
    </location>
</feature>
<dbReference type="AlphaFoldDB" id="A0A2K3JU59"/>
<dbReference type="Proteomes" id="UP000236291">
    <property type="component" value="Unassembled WGS sequence"/>
</dbReference>
<comment type="caution">
    <text evidence="2">The sequence shown here is derived from an EMBL/GenBank/DDBJ whole genome shotgun (WGS) entry which is preliminary data.</text>
</comment>
<name>A0A2K3JU59_TRIPR</name>